<name>A0A5C6Q2D6_9GAMM</name>
<keyword evidence="1 2" id="KW-0732">Signal</keyword>
<dbReference type="EMBL" id="VOLR01000086">
    <property type="protein sequence ID" value="TWX52698.1"/>
    <property type="molecule type" value="Genomic_DNA"/>
</dbReference>
<gene>
    <name evidence="4" type="ORF">ESZ26_19050</name>
    <name evidence="5" type="ORF">ESZ27_19085</name>
</gene>
<feature type="domain" description="Outer membrane protein beta-barrel" evidence="3">
    <location>
        <begin position="45"/>
        <end position="228"/>
    </location>
</feature>
<protein>
    <submittedName>
        <fullName evidence="5">Porin family protein</fullName>
    </submittedName>
</protein>
<evidence type="ECO:0000256" key="2">
    <source>
        <dbReference type="SAM" id="SignalP"/>
    </source>
</evidence>
<dbReference type="Proteomes" id="UP000321525">
    <property type="component" value="Unassembled WGS sequence"/>
</dbReference>
<feature type="chain" id="PRO_5022850765" evidence="2">
    <location>
        <begin position="20"/>
        <end position="228"/>
    </location>
</feature>
<dbReference type="Gene3D" id="2.40.160.20">
    <property type="match status" value="1"/>
</dbReference>
<dbReference type="Pfam" id="PF13505">
    <property type="entry name" value="OMP_b-brl"/>
    <property type="match status" value="1"/>
</dbReference>
<dbReference type="AlphaFoldDB" id="A0A5C6Q2D6"/>
<evidence type="ECO:0000313" key="7">
    <source>
        <dbReference type="Proteomes" id="UP000321917"/>
    </source>
</evidence>
<dbReference type="EMBL" id="VOLQ01000113">
    <property type="protein sequence ID" value="TWX61131.1"/>
    <property type="molecule type" value="Genomic_DNA"/>
</dbReference>
<dbReference type="Proteomes" id="UP000321917">
    <property type="component" value="Unassembled WGS sequence"/>
</dbReference>
<reference evidence="5 7" key="1">
    <citation type="submission" date="2019-07" db="EMBL/GenBank/DDBJ databases">
        <title>Genomes of sea-ice associated Colwellia species.</title>
        <authorList>
            <person name="Bowman J.P."/>
        </authorList>
    </citation>
    <scope>NUCLEOTIDE SEQUENCE [LARGE SCALE GENOMIC DNA]</scope>
    <source>
        <strain evidence="4 6">ACAM 607</strain>
        <strain evidence="5 7">IC036</strain>
    </source>
</reference>
<dbReference type="InterPro" id="IPR027385">
    <property type="entry name" value="Beta-barrel_OMP"/>
</dbReference>
<evidence type="ECO:0000256" key="1">
    <source>
        <dbReference type="ARBA" id="ARBA00022729"/>
    </source>
</evidence>
<dbReference type="InterPro" id="IPR011250">
    <property type="entry name" value="OMP/PagP_B-barrel"/>
</dbReference>
<sequence>MKNIITGIALCSFPYFAFAELNIASEILIGKTQNKVHSSIQTEVSEDLYSSALKSDSLGLRLGIDITDNFTIELSKHDHGDVVNNFIISIPTMASPSPSGPIFLPPEFDTIVEARIPIDLESLRVGVKGQMEIFEKASVNARLGLAHWSYGEFTPQQLTNLGASPSSGESGNDFYYSFGAEYKFTKNFYLGFEYSLFTINESSGDKDSVSGYYKHEVKDLTLVLGWAF</sequence>
<dbReference type="OrthoDB" id="7620169at2"/>
<dbReference type="RefSeq" id="WP_146801398.1">
    <property type="nucleotide sequence ID" value="NZ_VOLP01000085.1"/>
</dbReference>
<dbReference type="SUPFAM" id="SSF56925">
    <property type="entry name" value="OMPA-like"/>
    <property type="match status" value="1"/>
</dbReference>
<evidence type="ECO:0000313" key="6">
    <source>
        <dbReference type="Proteomes" id="UP000321525"/>
    </source>
</evidence>
<evidence type="ECO:0000313" key="5">
    <source>
        <dbReference type="EMBL" id="TWX61131.1"/>
    </source>
</evidence>
<keyword evidence="6" id="KW-1185">Reference proteome</keyword>
<comment type="caution">
    <text evidence="5">The sequence shown here is derived from an EMBL/GenBank/DDBJ whole genome shotgun (WGS) entry which is preliminary data.</text>
</comment>
<organism evidence="5 7">
    <name type="scientific">Colwellia hornerae</name>
    <dbReference type="NCBI Taxonomy" id="89402"/>
    <lineage>
        <taxon>Bacteria</taxon>
        <taxon>Pseudomonadati</taxon>
        <taxon>Pseudomonadota</taxon>
        <taxon>Gammaproteobacteria</taxon>
        <taxon>Alteromonadales</taxon>
        <taxon>Colwelliaceae</taxon>
        <taxon>Colwellia</taxon>
    </lineage>
</organism>
<evidence type="ECO:0000313" key="4">
    <source>
        <dbReference type="EMBL" id="TWX52698.1"/>
    </source>
</evidence>
<proteinExistence type="predicted"/>
<accession>A0A5C6Q2D6</accession>
<evidence type="ECO:0000259" key="3">
    <source>
        <dbReference type="Pfam" id="PF13505"/>
    </source>
</evidence>
<feature type="signal peptide" evidence="2">
    <location>
        <begin position="1"/>
        <end position="19"/>
    </location>
</feature>